<dbReference type="PANTHER" id="PTHR11822:SF21">
    <property type="entry name" value="ISOCITRATE DEHYDROGENASE [NADP], MITOCHONDRIAL"/>
    <property type="match status" value="1"/>
</dbReference>
<evidence type="ECO:0000256" key="11">
    <source>
        <dbReference type="PIRSR" id="PIRSR000108-1"/>
    </source>
</evidence>
<evidence type="ECO:0000256" key="10">
    <source>
        <dbReference type="PIRNR" id="PIRNR000108"/>
    </source>
</evidence>
<dbReference type="PANTHER" id="PTHR11822">
    <property type="entry name" value="NADP-SPECIFIC ISOCITRATE DEHYDROGENASE"/>
    <property type="match status" value="1"/>
</dbReference>
<feature type="binding site" evidence="12">
    <location>
        <position position="122"/>
    </location>
    <ligand>
        <name>D-threo-isocitrate</name>
        <dbReference type="ChEBI" id="CHEBI:15562"/>
    </ligand>
</feature>
<comment type="subunit">
    <text evidence="3">Homodimer.</text>
</comment>
<comment type="cofactor">
    <cofactor evidence="1">
        <name>Mn(2+)</name>
        <dbReference type="ChEBI" id="CHEBI:29035"/>
    </cofactor>
</comment>
<dbReference type="GO" id="GO:0046872">
    <property type="term" value="F:metal ion binding"/>
    <property type="evidence" value="ECO:0007669"/>
    <property type="project" value="UniProtKB-KW"/>
</dbReference>
<comment type="cofactor">
    <cofactor evidence="10 13">
        <name>Mg(2+)</name>
        <dbReference type="ChEBI" id="CHEBI:18420"/>
    </cofactor>
    <cofactor evidence="10 13">
        <name>Mn(2+)</name>
        <dbReference type="ChEBI" id="CHEBI:29035"/>
    </cofactor>
    <text evidence="10 13">Binds 1 Mg(2+) or Mn(2+) ion per subunit.</text>
</comment>
<keyword evidence="4" id="KW-0329">Glyoxylate bypass</keyword>
<dbReference type="GO" id="GO:0004450">
    <property type="term" value="F:isocitrate dehydrogenase (NADP+) activity"/>
    <property type="evidence" value="ECO:0007669"/>
    <property type="project" value="UniProtKB-EC"/>
</dbReference>
<evidence type="ECO:0000256" key="9">
    <source>
        <dbReference type="ARBA" id="ARBA00023211"/>
    </source>
</evidence>
<feature type="binding site" evidence="13">
    <location>
        <position position="288"/>
    </location>
    <ligand>
        <name>Mn(2+)</name>
        <dbReference type="ChEBI" id="CHEBI:29035"/>
    </ligand>
</feature>
<keyword evidence="16" id="KW-1185">Reference proteome</keyword>
<feature type="binding site" evidence="12">
    <location>
        <begin position="107"/>
        <end position="113"/>
    </location>
    <ligand>
        <name>D-threo-isocitrate</name>
        <dbReference type="ChEBI" id="CHEBI:15562"/>
    </ligand>
</feature>
<keyword evidence="9 10" id="KW-0464">Manganese</keyword>
<proteinExistence type="inferred from homology"/>
<evidence type="ECO:0000256" key="5">
    <source>
        <dbReference type="ARBA" id="ARBA00022532"/>
    </source>
</evidence>
<keyword evidence="10" id="KW-0521">NADP</keyword>
<dbReference type="NCBIfam" id="TIGR00127">
    <property type="entry name" value="nadp_idh_euk"/>
    <property type="match status" value="1"/>
</dbReference>
<dbReference type="AlphaFoldDB" id="A0A2K5NNU4"/>
<protein>
    <recommendedName>
        <fullName evidence="10">Isocitrate dehydrogenase [NADP]</fullName>
        <ecNumber evidence="10">1.1.1.42</ecNumber>
    </recommendedName>
</protein>
<feature type="domain" description="Isopropylmalate dehydrogenase-like" evidence="14">
    <location>
        <begin position="22"/>
        <end position="367"/>
    </location>
</feature>
<dbReference type="InterPro" id="IPR004790">
    <property type="entry name" value="Isocitrate_DH_NADP"/>
</dbReference>
<dbReference type="Bgee" id="ENSCATG00000042214">
    <property type="expression patterns" value="Expressed in colon and 12 other cell types or tissues"/>
</dbReference>
<dbReference type="PIRSF" id="PIRSF000108">
    <property type="entry name" value="IDH_NADP"/>
    <property type="match status" value="1"/>
</dbReference>
<gene>
    <name evidence="15" type="primary">IDH1</name>
</gene>
<keyword evidence="6 10" id="KW-0479">Metal-binding</keyword>
<evidence type="ECO:0000259" key="14">
    <source>
        <dbReference type="SMART" id="SM01329"/>
    </source>
</evidence>
<dbReference type="SUPFAM" id="SSF53659">
    <property type="entry name" value="Isocitrate/Isopropylmalate dehydrogenase-like"/>
    <property type="match status" value="1"/>
</dbReference>
<evidence type="ECO:0000256" key="13">
    <source>
        <dbReference type="PIRSR" id="PIRSR000108-3"/>
    </source>
</evidence>
<dbReference type="Ensembl" id="ENSCATT00000063453.1">
    <property type="protein sequence ID" value="ENSCATP00000039142.1"/>
    <property type="gene ID" value="ENSCATG00000042214.1"/>
</dbReference>
<comment type="similarity">
    <text evidence="2 10">Belongs to the isocitrate and isopropylmalate dehydrogenases family.</text>
</comment>
<dbReference type="GO" id="GO:0006102">
    <property type="term" value="P:isocitrate metabolic process"/>
    <property type="evidence" value="ECO:0007669"/>
    <property type="project" value="InterPro"/>
</dbReference>
<dbReference type="GO" id="GO:0006099">
    <property type="term" value="P:tricarboxylic acid cycle"/>
    <property type="evidence" value="ECO:0007669"/>
    <property type="project" value="UniProtKB-KW"/>
</dbReference>
<dbReference type="GO" id="GO:0005739">
    <property type="term" value="C:mitochondrion"/>
    <property type="evidence" value="ECO:0007669"/>
    <property type="project" value="TreeGrafter"/>
</dbReference>
<dbReference type="SMART" id="SM01329">
    <property type="entry name" value="Iso_dh"/>
    <property type="match status" value="1"/>
</dbReference>
<name>A0A2K5NNU4_CERAT</name>
<reference evidence="15" key="1">
    <citation type="submission" date="2025-08" db="UniProtKB">
        <authorList>
            <consortium name="Ensembl"/>
        </authorList>
    </citation>
    <scope>IDENTIFICATION</scope>
</reference>
<evidence type="ECO:0000256" key="8">
    <source>
        <dbReference type="ARBA" id="ARBA00023002"/>
    </source>
</evidence>
<feature type="binding site" evidence="12">
    <location>
        <position position="90"/>
    </location>
    <ligand>
        <name>D-threo-isocitrate</name>
        <dbReference type="ChEBI" id="CHEBI:15562"/>
    </ligand>
</feature>
<feature type="binding site" evidence="12">
    <location>
        <position position="145"/>
    </location>
    <ligand>
        <name>D-threo-isocitrate</name>
        <dbReference type="ChEBI" id="CHEBI:15562"/>
    </ligand>
</feature>
<evidence type="ECO:0000313" key="16">
    <source>
        <dbReference type="Proteomes" id="UP000233060"/>
    </source>
</evidence>
<reference evidence="15" key="2">
    <citation type="submission" date="2025-09" db="UniProtKB">
        <authorList>
            <consortium name="Ensembl"/>
        </authorList>
    </citation>
    <scope>IDENTIFICATION</scope>
</reference>
<organism evidence="15 16">
    <name type="scientific">Cercocebus atys</name>
    <name type="common">Sooty mangabey</name>
    <name type="synonym">Cercocebus torquatus atys</name>
    <dbReference type="NCBI Taxonomy" id="9531"/>
    <lineage>
        <taxon>Eukaryota</taxon>
        <taxon>Metazoa</taxon>
        <taxon>Chordata</taxon>
        <taxon>Craniata</taxon>
        <taxon>Vertebrata</taxon>
        <taxon>Euteleostomi</taxon>
        <taxon>Mammalia</taxon>
        <taxon>Eutheria</taxon>
        <taxon>Euarchontoglires</taxon>
        <taxon>Primates</taxon>
        <taxon>Haplorrhini</taxon>
        <taxon>Catarrhini</taxon>
        <taxon>Cercopithecidae</taxon>
        <taxon>Cercopithecinae</taxon>
        <taxon>Cercocebus</taxon>
    </lineage>
</organism>
<dbReference type="Pfam" id="PF00180">
    <property type="entry name" value="Iso_dh"/>
    <property type="match status" value="1"/>
</dbReference>
<feature type="site" description="Critical for catalysis" evidence="11">
    <location>
        <position position="152"/>
    </location>
</feature>
<evidence type="ECO:0000256" key="1">
    <source>
        <dbReference type="ARBA" id="ARBA00001936"/>
    </source>
</evidence>
<evidence type="ECO:0000256" key="12">
    <source>
        <dbReference type="PIRSR" id="PIRSR000108-2"/>
    </source>
</evidence>
<keyword evidence="5 10" id="KW-0816">Tricarboxylic acid cycle</keyword>
<keyword evidence="8 10" id="KW-0560">Oxidoreductase</keyword>
<dbReference type="InterPro" id="IPR024084">
    <property type="entry name" value="IsoPropMal-DH-like_dom"/>
</dbReference>
<feature type="site" description="Critical for catalysis" evidence="11">
    <location>
        <position position="225"/>
    </location>
</feature>
<dbReference type="Proteomes" id="UP000233060">
    <property type="component" value="Unassembled WGS sequence"/>
</dbReference>
<keyword evidence="7 10" id="KW-0460">Magnesium</keyword>
<dbReference type="EC" id="1.1.1.42" evidence="10"/>
<evidence type="ECO:0000256" key="2">
    <source>
        <dbReference type="ARBA" id="ARBA00007769"/>
    </source>
</evidence>
<dbReference type="Gene3D" id="3.40.718.10">
    <property type="entry name" value="Isopropylmalate Dehydrogenase"/>
    <property type="match status" value="2"/>
</dbReference>
<evidence type="ECO:0000256" key="3">
    <source>
        <dbReference type="ARBA" id="ARBA00011738"/>
    </source>
</evidence>
<feature type="binding site" evidence="13">
    <location>
        <position position="265"/>
    </location>
    <ligand>
        <name>Mn(2+)</name>
        <dbReference type="ChEBI" id="CHEBI:29035"/>
    </ligand>
</feature>
<sequence length="380" mass="43338">MYFFFLFRFIKVKMSKKISGGSVVELQGDEMTRIIWELIKEKLIFPYVELDLHSYDLGIENRDATNDQVTKGAAEAIKKYNVGVKCATITPDEKRVEEFKLKQMWKSPNGTIRNILGGTVFREAIICKNIPRLVSGWVKPIIIGRHAYGDQYRATDFVVPGPGKVEITYTPSDGTQKVTYLVHNFEEGGGVAMGMYNQDKSIEDFAHSSFQMALSKGWPLYLSTKNTILKKYDGRFKDIFQEIYDKQYKSQFEAQKIWYEHRLIDDMVAQAMKSEGGFIWACKNYDGDVQSDSVAQASIFAWTRGLAHRAKLDNNKELAFFANALEEVCIETIEAGFMTKDLAACIKGLPNVQRSDYLNTFEFMDKLGENLKIKLAQAKL</sequence>
<evidence type="ECO:0000256" key="7">
    <source>
        <dbReference type="ARBA" id="ARBA00022842"/>
    </source>
</evidence>
<dbReference type="GO" id="GO:0005829">
    <property type="term" value="C:cytosol"/>
    <property type="evidence" value="ECO:0007669"/>
    <property type="project" value="TreeGrafter"/>
</dbReference>
<dbReference type="NCBIfam" id="NF006156">
    <property type="entry name" value="PRK08299.1"/>
    <property type="match status" value="1"/>
</dbReference>
<dbReference type="GO" id="GO:0006739">
    <property type="term" value="P:NADP+ metabolic process"/>
    <property type="evidence" value="ECO:0007669"/>
    <property type="project" value="TreeGrafter"/>
</dbReference>
<accession>A0A2K5NNU4</accession>
<dbReference type="GO" id="GO:0005777">
    <property type="term" value="C:peroxisome"/>
    <property type="evidence" value="ECO:0007669"/>
    <property type="project" value="TreeGrafter"/>
</dbReference>
<evidence type="ECO:0000256" key="6">
    <source>
        <dbReference type="ARBA" id="ARBA00022723"/>
    </source>
</evidence>
<evidence type="ECO:0000256" key="4">
    <source>
        <dbReference type="ARBA" id="ARBA00022435"/>
    </source>
</evidence>
<dbReference type="GO" id="GO:0006097">
    <property type="term" value="P:glyoxylate cycle"/>
    <property type="evidence" value="ECO:0007669"/>
    <property type="project" value="UniProtKB-KW"/>
</dbReference>
<evidence type="ECO:0000313" key="15">
    <source>
        <dbReference type="Ensembl" id="ENSCATP00000039142.1"/>
    </source>
</evidence>
<dbReference type="GeneTree" id="ENSGT00390000012547"/>
<comment type="catalytic activity">
    <reaction evidence="10">
        <text>D-threo-isocitrate + NADP(+) = 2-oxoglutarate + CO2 + NADPH</text>
        <dbReference type="Rhea" id="RHEA:19629"/>
        <dbReference type="ChEBI" id="CHEBI:15562"/>
        <dbReference type="ChEBI" id="CHEBI:16526"/>
        <dbReference type="ChEBI" id="CHEBI:16810"/>
        <dbReference type="ChEBI" id="CHEBI:57783"/>
        <dbReference type="ChEBI" id="CHEBI:58349"/>
        <dbReference type="EC" id="1.1.1.42"/>
    </reaction>
</comment>